<proteinExistence type="predicted"/>
<accession>A0A6C0ADG7</accession>
<evidence type="ECO:0000313" key="1">
    <source>
        <dbReference type="EMBL" id="QHS77758.1"/>
    </source>
</evidence>
<protein>
    <submittedName>
        <fullName evidence="1">Uncharacterized protein</fullName>
    </submittedName>
</protein>
<dbReference type="AlphaFoldDB" id="A0A6C0ADG7"/>
<reference evidence="1" key="1">
    <citation type="journal article" date="2020" name="Nature">
        <title>Giant virus diversity and host interactions through global metagenomics.</title>
        <authorList>
            <person name="Schulz F."/>
            <person name="Roux S."/>
            <person name="Paez-Espino D."/>
            <person name="Jungbluth S."/>
            <person name="Walsh D.A."/>
            <person name="Denef V.J."/>
            <person name="McMahon K.D."/>
            <person name="Konstantinidis K.T."/>
            <person name="Eloe-Fadrosh E.A."/>
            <person name="Kyrpides N.C."/>
            <person name="Woyke T."/>
        </authorList>
    </citation>
    <scope>NUCLEOTIDE SEQUENCE</scope>
    <source>
        <strain evidence="1">GVMAG-S-1021933-23</strain>
    </source>
</reference>
<sequence>MLQEYSKCKDKDYFLYDLIDEERVLLKERENYFISFFKILFKFLETYF</sequence>
<organism evidence="1">
    <name type="scientific">viral metagenome</name>
    <dbReference type="NCBI Taxonomy" id="1070528"/>
    <lineage>
        <taxon>unclassified sequences</taxon>
        <taxon>metagenomes</taxon>
        <taxon>organismal metagenomes</taxon>
    </lineage>
</organism>
<name>A0A6C0ADG7_9ZZZZ</name>
<dbReference type="EMBL" id="MN740593">
    <property type="protein sequence ID" value="QHS77758.1"/>
    <property type="molecule type" value="Genomic_DNA"/>
</dbReference>